<dbReference type="AlphaFoldDB" id="A0A1B6NTZ5"/>
<reference evidence="1" key="1">
    <citation type="submission" date="2013-11" db="EMBL/GenBank/DDBJ databases">
        <title>Microbial diversity, functional groups and degradation webs in Northern and Southern Mediterranean and Red Sea marine crude oil polluted sites.</title>
        <authorList>
            <person name="Daffonchio D."/>
            <person name="Mapelli F."/>
            <person name="Ferrer M."/>
            <person name="Richter M."/>
            <person name="Cherif A."/>
            <person name="Malkawi H.I."/>
            <person name="Yakimov M.M."/>
            <person name="Abdel-Fattah Y.R."/>
            <person name="Blaghen M."/>
            <person name="Golyshin P.N."/>
            <person name="Kalogerakis N."/>
            <person name="Boon N."/>
            <person name="Magagnini M."/>
            <person name="Fava F."/>
        </authorList>
    </citation>
    <scope>NUCLEOTIDE SEQUENCE</scope>
</reference>
<protein>
    <submittedName>
        <fullName evidence="1">Secreted protein</fullName>
    </submittedName>
</protein>
<evidence type="ECO:0000313" key="1">
    <source>
        <dbReference type="EMBL" id="KTF06946.1"/>
    </source>
</evidence>
<accession>A0A1B6NTZ5</accession>
<gene>
    <name evidence="1" type="ORF">MGSAQ_001557</name>
</gene>
<sequence length="57" mass="5860">MSLYAVYNIIWMLIATLSRYPYKVKLFNSAIYSAGVAASSAAGASSVAGACSALPPA</sequence>
<name>A0A1B6NTZ5_9ZZZZ</name>
<proteinExistence type="predicted"/>
<dbReference type="EMBL" id="AYSL01000846">
    <property type="protein sequence ID" value="KTF06946.1"/>
    <property type="molecule type" value="Genomic_DNA"/>
</dbReference>
<organism evidence="1">
    <name type="scientific">marine sediment metagenome</name>
    <dbReference type="NCBI Taxonomy" id="412755"/>
    <lineage>
        <taxon>unclassified sequences</taxon>
        <taxon>metagenomes</taxon>
        <taxon>ecological metagenomes</taxon>
    </lineage>
</organism>
<comment type="caution">
    <text evidence="1">The sequence shown here is derived from an EMBL/GenBank/DDBJ whole genome shotgun (WGS) entry which is preliminary data.</text>
</comment>